<evidence type="ECO:0000256" key="1">
    <source>
        <dbReference type="SAM" id="MobiDB-lite"/>
    </source>
</evidence>
<proteinExistence type="predicted"/>
<organism evidence="3 4">
    <name type="scientific">Sinanodonta woodiana</name>
    <name type="common">Chinese pond mussel</name>
    <name type="synonym">Anodonta woodiana</name>
    <dbReference type="NCBI Taxonomy" id="1069815"/>
    <lineage>
        <taxon>Eukaryota</taxon>
        <taxon>Metazoa</taxon>
        <taxon>Spiralia</taxon>
        <taxon>Lophotrochozoa</taxon>
        <taxon>Mollusca</taxon>
        <taxon>Bivalvia</taxon>
        <taxon>Autobranchia</taxon>
        <taxon>Heteroconchia</taxon>
        <taxon>Palaeoheterodonta</taxon>
        <taxon>Unionida</taxon>
        <taxon>Unionoidea</taxon>
        <taxon>Unionidae</taxon>
        <taxon>Unioninae</taxon>
        <taxon>Sinanodonta</taxon>
    </lineage>
</organism>
<dbReference type="InterPro" id="IPR019339">
    <property type="entry name" value="CIR_N_dom"/>
</dbReference>
<gene>
    <name evidence="3" type="ORF">ACJMK2_023903</name>
</gene>
<dbReference type="PANTHER" id="PTHR13151:SF2">
    <property type="entry name" value="COREPRESSOR INTERACTING WITH RBPJ 1"/>
    <property type="match status" value="1"/>
</dbReference>
<reference evidence="3 4" key="1">
    <citation type="submission" date="2024-11" db="EMBL/GenBank/DDBJ databases">
        <title>Chromosome-level genome assembly of the freshwater bivalve Anodonta woodiana.</title>
        <authorList>
            <person name="Chen X."/>
        </authorList>
    </citation>
    <scope>NUCLEOTIDE SEQUENCE [LARGE SCALE GENOMIC DNA]</scope>
    <source>
        <strain evidence="3">MN2024</strain>
        <tissue evidence="3">Gills</tissue>
    </source>
</reference>
<evidence type="ECO:0000313" key="4">
    <source>
        <dbReference type="Proteomes" id="UP001634394"/>
    </source>
</evidence>
<feature type="compositionally biased region" description="Basic and acidic residues" evidence="1">
    <location>
        <begin position="390"/>
        <end position="440"/>
    </location>
</feature>
<feature type="compositionally biased region" description="Basic and acidic residues" evidence="1">
    <location>
        <begin position="449"/>
        <end position="485"/>
    </location>
</feature>
<dbReference type="PANTHER" id="PTHR13151">
    <property type="entry name" value="CBF1 INTERACTING COREPRESSOR CIR"/>
    <property type="match status" value="1"/>
</dbReference>
<feature type="compositionally biased region" description="Basic and acidic residues" evidence="1">
    <location>
        <begin position="257"/>
        <end position="267"/>
    </location>
</feature>
<feature type="region of interest" description="Disordered" evidence="1">
    <location>
        <begin position="145"/>
        <end position="496"/>
    </location>
</feature>
<dbReference type="SMART" id="SM01083">
    <property type="entry name" value="Cir_N"/>
    <property type="match status" value="1"/>
</dbReference>
<dbReference type="Pfam" id="PF10197">
    <property type="entry name" value="Cir_N"/>
    <property type="match status" value="1"/>
</dbReference>
<feature type="compositionally biased region" description="Acidic residues" evidence="1">
    <location>
        <begin position="193"/>
        <end position="202"/>
    </location>
</feature>
<name>A0ABD3T705_SINWO</name>
<sequence length="496" mass="58456">MGKGFNNYMTKKFFHPASKENIKRVWMAEQKAAYNKKKQEDLLAQYQKEQEMYGNRALLGDEKAKMGLSFMYDAPPGMKKEKEKEEGEPEYKFEWQRKYNAPREAYAKNDDAIQDQPFGIEVRNVRCIKCRKWGHVNTDKTCPLFGKDLTAEPPQPKSSASSLLEAMREDGFTIKQSVLGKMSDPAAANEQLLENEDEEDPEVQFLKSLTPKQKKKLLKKLNKLQNQHDSGKKDKKKKKKKSKKHEESRKKKKDKKRKDQISEKESSDSENGGAKAKKMKRSRSESYSTNDSDTDTESDEKDQRQMKQKRSNRNPAILDREDSRRNDRTGGLRDKHSDEYQRDLRNWGERDVRSDHERKSRKSEKHLRALSSDESCSEEDGKRKLSIQRRSRDISPHTRHDSFLSREKVEGTFEKSKKDTKSRSHEWKTEIKEERDYERHRDRHSMSGSHERPVKEERADSVRYGGRREHERRSPAKIRNRDRSRSPRARRSRSRS</sequence>
<dbReference type="AlphaFoldDB" id="A0ABD3T705"/>
<feature type="domain" description="CBF1-interacting co-repressor CIR N-terminal" evidence="2">
    <location>
        <begin position="13"/>
        <end position="49"/>
    </location>
</feature>
<feature type="compositionally biased region" description="Basic and acidic residues" evidence="1">
    <location>
        <begin position="318"/>
        <end position="358"/>
    </location>
</feature>
<protein>
    <recommendedName>
        <fullName evidence="2">CBF1-interacting co-repressor CIR N-terminal domain-containing protein</fullName>
    </recommendedName>
</protein>
<comment type="caution">
    <text evidence="3">The sequence shown here is derived from an EMBL/GenBank/DDBJ whole genome shotgun (WGS) entry which is preliminary data.</text>
</comment>
<dbReference type="InterPro" id="IPR040014">
    <property type="entry name" value="CIR1"/>
</dbReference>
<feature type="compositionally biased region" description="Basic residues" evidence="1">
    <location>
        <begin position="486"/>
        <end position="496"/>
    </location>
</feature>
<feature type="compositionally biased region" description="Basic residues" evidence="1">
    <location>
        <begin position="233"/>
        <end position="243"/>
    </location>
</feature>
<keyword evidence="4" id="KW-1185">Reference proteome</keyword>
<feature type="compositionally biased region" description="Basic residues" evidence="1">
    <location>
        <begin position="212"/>
        <end position="222"/>
    </location>
</feature>
<evidence type="ECO:0000259" key="2">
    <source>
        <dbReference type="SMART" id="SM01083"/>
    </source>
</evidence>
<accession>A0ABD3T705</accession>
<dbReference type="Proteomes" id="UP001634394">
    <property type="component" value="Unassembled WGS sequence"/>
</dbReference>
<dbReference type="EMBL" id="JBJQND010000019">
    <property type="protein sequence ID" value="KAL3832243.1"/>
    <property type="molecule type" value="Genomic_DNA"/>
</dbReference>
<evidence type="ECO:0000313" key="3">
    <source>
        <dbReference type="EMBL" id="KAL3832243.1"/>
    </source>
</evidence>